<reference evidence="1 2" key="1">
    <citation type="submission" date="2019-09" db="EMBL/GenBank/DDBJ databases">
        <authorList>
            <person name="Ou C."/>
        </authorList>
    </citation>
    <scope>NUCLEOTIDE SEQUENCE [LARGE SCALE GENOMIC DNA]</scope>
    <source>
        <strain evidence="1">S2</strain>
        <tissue evidence="1">Leaf</tissue>
    </source>
</reference>
<reference evidence="1 2" key="3">
    <citation type="submission" date="2019-11" db="EMBL/GenBank/DDBJ databases">
        <title>A de novo genome assembly of a pear dwarfing rootstock.</title>
        <authorList>
            <person name="Wang F."/>
            <person name="Wang J."/>
            <person name="Li S."/>
            <person name="Zhang Y."/>
            <person name="Fang M."/>
            <person name="Ma L."/>
            <person name="Zhao Y."/>
            <person name="Jiang S."/>
        </authorList>
    </citation>
    <scope>NUCLEOTIDE SEQUENCE [LARGE SCALE GENOMIC DNA]</scope>
    <source>
        <strain evidence="1">S2</strain>
        <tissue evidence="1">Leaf</tissue>
    </source>
</reference>
<reference evidence="2" key="2">
    <citation type="submission" date="2019-10" db="EMBL/GenBank/DDBJ databases">
        <title>A de novo genome assembly of a pear dwarfing rootstock.</title>
        <authorList>
            <person name="Wang F."/>
            <person name="Wang J."/>
            <person name="Li S."/>
            <person name="Zhang Y."/>
            <person name="Fang M."/>
            <person name="Ma L."/>
            <person name="Zhao Y."/>
            <person name="Jiang S."/>
        </authorList>
    </citation>
    <scope>NUCLEOTIDE SEQUENCE [LARGE SCALE GENOMIC DNA]</scope>
</reference>
<dbReference type="AlphaFoldDB" id="A0A5N5GBS6"/>
<dbReference type="EMBL" id="SMOL01000487">
    <property type="protein sequence ID" value="KAB2610980.1"/>
    <property type="molecule type" value="Genomic_DNA"/>
</dbReference>
<gene>
    <name evidence="1" type="ORF">D8674_019012</name>
</gene>
<evidence type="ECO:0000313" key="2">
    <source>
        <dbReference type="Proteomes" id="UP000327157"/>
    </source>
</evidence>
<comment type="caution">
    <text evidence="1">The sequence shown here is derived from an EMBL/GenBank/DDBJ whole genome shotgun (WGS) entry which is preliminary data.</text>
</comment>
<accession>A0A5N5GBS6</accession>
<sequence>MAVSFLRYFECYDFSFLTGYAGQGHHEGWDPYRILVNIKRANLNVLEHLRSNFMETSVDEDSGPDDPTGEAIVADDKWKLVMVEHNSKGQCS</sequence>
<keyword evidence="2" id="KW-1185">Reference proteome</keyword>
<proteinExistence type="predicted"/>
<name>A0A5N5GBS6_9ROSA</name>
<organism evidence="1 2">
    <name type="scientific">Pyrus ussuriensis x Pyrus communis</name>
    <dbReference type="NCBI Taxonomy" id="2448454"/>
    <lineage>
        <taxon>Eukaryota</taxon>
        <taxon>Viridiplantae</taxon>
        <taxon>Streptophyta</taxon>
        <taxon>Embryophyta</taxon>
        <taxon>Tracheophyta</taxon>
        <taxon>Spermatophyta</taxon>
        <taxon>Magnoliopsida</taxon>
        <taxon>eudicotyledons</taxon>
        <taxon>Gunneridae</taxon>
        <taxon>Pentapetalae</taxon>
        <taxon>rosids</taxon>
        <taxon>fabids</taxon>
        <taxon>Rosales</taxon>
        <taxon>Rosaceae</taxon>
        <taxon>Amygdaloideae</taxon>
        <taxon>Maleae</taxon>
        <taxon>Pyrus</taxon>
    </lineage>
</organism>
<evidence type="ECO:0000313" key="1">
    <source>
        <dbReference type="EMBL" id="KAB2610980.1"/>
    </source>
</evidence>
<dbReference type="Proteomes" id="UP000327157">
    <property type="component" value="Chromosome 17"/>
</dbReference>
<protein>
    <submittedName>
        <fullName evidence="1">Uncharacterized protein</fullName>
    </submittedName>
</protein>